<evidence type="ECO:0000313" key="3">
    <source>
        <dbReference type="EMBL" id="KIV85455.1"/>
    </source>
</evidence>
<dbReference type="Proteomes" id="UP000053599">
    <property type="component" value="Unassembled WGS sequence"/>
</dbReference>
<feature type="chain" id="PRO_5002236034" evidence="2">
    <location>
        <begin position="22"/>
        <end position="60"/>
    </location>
</feature>
<evidence type="ECO:0000313" key="4">
    <source>
        <dbReference type="Proteomes" id="UP000053599"/>
    </source>
</evidence>
<proteinExistence type="predicted"/>
<feature type="signal peptide" evidence="2">
    <location>
        <begin position="1"/>
        <end position="21"/>
    </location>
</feature>
<sequence length="60" mass="6343">MALNGLRKVLVLAFFSDGVHFGEEMVLDGDNKENSTGGFMLDSGSGGSSDGHKTMIPRVI</sequence>
<dbReference type="OrthoDB" id="5576752at2759"/>
<keyword evidence="2" id="KW-0732">Signal</keyword>
<dbReference type="AlphaFoldDB" id="A0A0D1W9E8"/>
<dbReference type="EMBL" id="KN846951">
    <property type="protein sequence ID" value="KIV85455.1"/>
    <property type="molecule type" value="Genomic_DNA"/>
</dbReference>
<reference evidence="3 4" key="1">
    <citation type="submission" date="2015-01" db="EMBL/GenBank/DDBJ databases">
        <title>The Genome Sequence of Exophiala sideris CBS121828.</title>
        <authorList>
            <consortium name="The Broad Institute Genomics Platform"/>
            <person name="Cuomo C."/>
            <person name="de Hoog S."/>
            <person name="Gorbushina A."/>
            <person name="Stielow B."/>
            <person name="Teixiera M."/>
            <person name="Abouelleil A."/>
            <person name="Chapman S.B."/>
            <person name="Priest M."/>
            <person name="Young S.K."/>
            <person name="Wortman J."/>
            <person name="Nusbaum C."/>
            <person name="Birren B."/>
        </authorList>
    </citation>
    <scope>NUCLEOTIDE SEQUENCE [LARGE SCALE GENOMIC DNA]</scope>
    <source>
        <strain evidence="3 4">CBS 121828</strain>
    </source>
</reference>
<evidence type="ECO:0000256" key="1">
    <source>
        <dbReference type="SAM" id="MobiDB-lite"/>
    </source>
</evidence>
<evidence type="ECO:0000256" key="2">
    <source>
        <dbReference type="SAM" id="SignalP"/>
    </source>
</evidence>
<protein>
    <submittedName>
        <fullName evidence="3">Uncharacterized protein</fullName>
    </submittedName>
</protein>
<organism evidence="3 4">
    <name type="scientific">Exophiala sideris</name>
    <dbReference type="NCBI Taxonomy" id="1016849"/>
    <lineage>
        <taxon>Eukaryota</taxon>
        <taxon>Fungi</taxon>
        <taxon>Dikarya</taxon>
        <taxon>Ascomycota</taxon>
        <taxon>Pezizomycotina</taxon>
        <taxon>Eurotiomycetes</taxon>
        <taxon>Chaetothyriomycetidae</taxon>
        <taxon>Chaetothyriales</taxon>
        <taxon>Herpotrichiellaceae</taxon>
        <taxon>Exophiala</taxon>
    </lineage>
</organism>
<dbReference type="HOGENOM" id="CLU_2941713_0_0_1"/>
<feature type="region of interest" description="Disordered" evidence="1">
    <location>
        <begin position="37"/>
        <end position="60"/>
    </location>
</feature>
<accession>A0A0D1W9E8</accession>
<gene>
    <name evidence="3" type="ORF">PV11_01148</name>
</gene>
<name>A0A0D1W9E8_9EURO</name>